<dbReference type="SUPFAM" id="SSF49452">
    <property type="entry name" value="Starch-binding domain-like"/>
    <property type="match status" value="1"/>
</dbReference>
<proteinExistence type="predicted"/>
<dbReference type="Gene3D" id="2.60.40.10">
    <property type="entry name" value="Immunoglobulins"/>
    <property type="match status" value="1"/>
</dbReference>
<dbReference type="RefSeq" id="WP_122756437.1">
    <property type="nucleotide sequence ID" value="NZ_JAAOWU010000005.1"/>
</dbReference>
<evidence type="ECO:0000259" key="2">
    <source>
        <dbReference type="PROSITE" id="PS51166"/>
    </source>
</evidence>
<evidence type="ECO:0000256" key="1">
    <source>
        <dbReference type="SAM" id="SignalP"/>
    </source>
</evidence>
<dbReference type="SMART" id="SM01065">
    <property type="entry name" value="CBM_2"/>
    <property type="match status" value="1"/>
</dbReference>
<dbReference type="InterPro" id="IPR013784">
    <property type="entry name" value="Carb-bd-like_fold"/>
</dbReference>
<evidence type="ECO:0000313" key="3">
    <source>
        <dbReference type="EMBL" id="MFJ2681871.1"/>
    </source>
</evidence>
<reference evidence="3 4" key="1">
    <citation type="submission" date="2024-10" db="EMBL/GenBank/DDBJ databases">
        <title>The Natural Products Discovery Center: Release of the First 8490 Sequenced Strains for Exploring Actinobacteria Biosynthetic Diversity.</title>
        <authorList>
            <person name="Kalkreuter E."/>
            <person name="Kautsar S.A."/>
            <person name="Yang D."/>
            <person name="Bader C.D."/>
            <person name="Teijaro C.N."/>
            <person name="Fluegel L."/>
            <person name="Davis C.M."/>
            <person name="Simpson J.R."/>
            <person name="Lauterbach L."/>
            <person name="Steele A.D."/>
            <person name="Gui C."/>
            <person name="Meng S."/>
            <person name="Li G."/>
            <person name="Viehrig K."/>
            <person name="Ye F."/>
            <person name="Su P."/>
            <person name="Kiefer A.F."/>
            <person name="Nichols A."/>
            <person name="Cepeda A.J."/>
            <person name="Yan W."/>
            <person name="Fan B."/>
            <person name="Jiang Y."/>
            <person name="Adhikari A."/>
            <person name="Zheng C.-J."/>
            <person name="Schuster L."/>
            <person name="Cowan T.M."/>
            <person name="Smanski M.J."/>
            <person name="Chevrette M.G."/>
            <person name="De Carvalho L.P.S."/>
            <person name="Shen B."/>
        </authorList>
    </citation>
    <scope>NUCLEOTIDE SEQUENCE [LARGE SCALE GENOMIC DNA]</scope>
    <source>
        <strain evidence="3 4">NPDC087581</strain>
    </source>
</reference>
<evidence type="ECO:0000313" key="4">
    <source>
        <dbReference type="Proteomes" id="UP001617213"/>
    </source>
</evidence>
<feature type="signal peptide" evidence="1">
    <location>
        <begin position="1"/>
        <end position="23"/>
    </location>
</feature>
<feature type="domain" description="CBM20" evidence="2">
    <location>
        <begin position="27"/>
        <end position="133"/>
    </location>
</feature>
<dbReference type="Proteomes" id="UP001617213">
    <property type="component" value="Unassembled WGS sequence"/>
</dbReference>
<dbReference type="Pfam" id="PF00686">
    <property type="entry name" value="CBM_20"/>
    <property type="match status" value="1"/>
</dbReference>
<name>A0ABW8E976_9PSED</name>
<feature type="chain" id="PRO_5046088524" evidence="1">
    <location>
        <begin position="24"/>
        <end position="133"/>
    </location>
</feature>
<dbReference type="InterPro" id="IPR002044">
    <property type="entry name" value="CBM20"/>
</dbReference>
<dbReference type="InterPro" id="IPR013783">
    <property type="entry name" value="Ig-like_fold"/>
</dbReference>
<sequence length="133" mass="14998">MFRTHKLLPLYLFLLALAPLSDAGQDIKIKYFLQANFTCKNGITTPGYSVYVVGSRPEIGEWVPAKAFLLSPANYPTWTGEVSFANVELNQEVKWKCIIRNENNPLDVQKWQPDPDNETTLIFSPSAQTTGTF</sequence>
<keyword evidence="1" id="KW-0732">Signal</keyword>
<dbReference type="PROSITE" id="PS51166">
    <property type="entry name" value="CBM20"/>
    <property type="match status" value="1"/>
</dbReference>
<comment type="caution">
    <text evidence="3">The sequence shown here is derived from an EMBL/GenBank/DDBJ whole genome shotgun (WGS) entry which is preliminary data.</text>
</comment>
<gene>
    <name evidence="3" type="ORF">ACIOWJ_27830</name>
</gene>
<protein>
    <submittedName>
        <fullName evidence="3">Carbohydrate-binding module family 20 domain-containing protein</fullName>
    </submittedName>
</protein>
<keyword evidence="4" id="KW-1185">Reference proteome</keyword>
<organism evidence="3 4">
    <name type="scientific">Pseudomonas sivasensis</name>
    <dbReference type="NCBI Taxonomy" id="1880678"/>
    <lineage>
        <taxon>Bacteria</taxon>
        <taxon>Pseudomonadati</taxon>
        <taxon>Pseudomonadota</taxon>
        <taxon>Gammaproteobacteria</taxon>
        <taxon>Pseudomonadales</taxon>
        <taxon>Pseudomonadaceae</taxon>
        <taxon>Pseudomonas</taxon>
    </lineage>
</organism>
<dbReference type="EMBL" id="JBIUWZ010000077">
    <property type="protein sequence ID" value="MFJ2681871.1"/>
    <property type="molecule type" value="Genomic_DNA"/>
</dbReference>
<accession>A0ABW8E976</accession>